<proteinExistence type="predicted"/>
<keyword evidence="2" id="KW-1185">Reference proteome</keyword>
<name>A0A0B5ASF9_9BACL</name>
<dbReference type="OrthoDB" id="2088009at2"/>
<evidence type="ECO:0000313" key="1">
    <source>
        <dbReference type="EMBL" id="AJD93051.1"/>
    </source>
</evidence>
<gene>
    <name evidence="1" type="ORF">JMA_37330</name>
</gene>
<accession>A0A0B5ASF9</accession>
<reference evidence="1 2" key="1">
    <citation type="submission" date="2014-08" db="EMBL/GenBank/DDBJ databases">
        <title>Complete genome of a marine bacteria Jeotgalibacillus malaysiensis.</title>
        <authorList>
            <person name="Yaakop A.S."/>
            <person name="Chan K.-G."/>
            <person name="Goh K.M."/>
        </authorList>
    </citation>
    <scope>NUCLEOTIDE SEQUENCE [LARGE SCALE GENOMIC DNA]</scope>
    <source>
        <strain evidence="1 2">D5</strain>
        <plasmid evidence="2">Plasmid</plasmid>
    </source>
</reference>
<dbReference type="KEGG" id="jeo:JMA_37330"/>
<dbReference type="HOGENOM" id="CLU_2666202_0_0_9"/>
<dbReference type="AlphaFoldDB" id="A0A0B5ASF9"/>
<keyword evidence="1" id="KW-0614">Plasmid</keyword>
<protein>
    <submittedName>
        <fullName evidence="1">Uncharacterized protein</fullName>
    </submittedName>
</protein>
<dbReference type="Proteomes" id="UP000031449">
    <property type="component" value="Plasmid unnamed"/>
</dbReference>
<sequence>MSDFLKFYDRICKPDWNLTIYHSSIVDWSITIGYKNTSENYGDQIINIQSCDMELAFAQAQVALKQWLSVNEGGY</sequence>
<dbReference type="BioCyc" id="JESP1508404:G14D9-13017-MONOMER"/>
<evidence type="ECO:0000313" key="2">
    <source>
        <dbReference type="Proteomes" id="UP000031449"/>
    </source>
</evidence>
<geneLocation type="plasmid" evidence="2"/>
<dbReference type="EMBL" id="CP009417">
    <property type="protein sequence ID" value="AJD93051.1"/>
    <property type="molecule type" value="Genomic_DNA"/>
</dbReference>
<organism evidence="1 2">
    <name type="scientific">Jeotgalibacillus malaysiensis</name>
    <dbReference type="NCBI Taxonomy" id="1508404"/>
    <lineage>
        <taxon>Bacteria</taxon>
        <taxon>Bacillati</taxon>
        <taxon>Bacillota</taxon>
        <taxon>Bacilli</taxon>
        <taxon>Bacillales</taxon>
        <taxon>Caryophanaceae</taxon>
        <taxon>Jeotgalibacillus</taxon>
    </lineage>
</organism>